<comment type="similarity">
    <text evidence="3 12">Belongs to the organic radical-activating enzymes family.</text>
</comment>
<dbReference type="EMBL" id="NFKK01000006">
    <property type="protein sequence ID" value="OUP52989.1"/>
    <property type="molecule type" value="Genomic_DNA"/>
</dbReference>
<dbReference type="SFLD" id="SFLDF00299">
    <property type="entry name" value="anaerobic_ribonucleoside-triph"/>
    <property type="match status" value="1"/>
</dbReference>
<evidence type="ECO:0000256" key="10">
    <source>
        <dbReference type="ARBA" id="ARBA00023014"/>
    </source>
</evidence>
<keyword evidence="5" id="KW-0004">4Fe-4S</keyword>
<dbReference type="SFLD" id="SFLDG01066">
    <property type="entry name" value="organic_radical-activating_enz"/>
    <property type="match status" value="1"/>
</dbReference>
<dbReference type="PANTHER" id="PTHR30352">
    <property type="entry name" value="PYRUVATE FORMATE-LYASE-ACTIVATING ENZYME"/>
    <property type="match status" value="1"/>
</dbReference>
<keyword evidence="9" id="KW-0408">Iron</keyword>
<evidence type="ECO:0000256" key="12">
    <source>
        <dbReference type="PIRNR" id="PIRNR000368"/>
    </source>
</evidence>
<comment type="function">
    <text evidence="2 12">Activation of anaerobic ribonucleoside-triphosphate reductase under anaerobic conditions by generation of an organic free radical, using S-adenosylmethionine and reduced flavodoxin as cosubstrates to produce 5'-deoxy-adenosine.</text>
</comment>
<dbReference type="Pfam" id="PF13353">
    <property type="entry name" value="Fer4_12"/>
    <property type="match status" value="1"/>
</dbReference>
<dbReference type="InterPro" id="IPR058240">
    <property type="entry name" value="rSAM_sf"/>
</dbReference>
<evidence type="ECO:0000256" key="4">
    <source>
        <dbReference type="ARBA" id="ARBA00014281"/>
    </source>
</evidence>
<name>A0A1Y4LBX3_9FIRM</name>
<evidence type="ECO:0000256" key="9">
    <source>
        <dbReference type="ARBA" id="ARBA00023004"/>
    </source>
</evidence>
<dbReference type="NCBIfam" id="TIGR02491">
    <property type="entry name" value="NrdG"/>
    <property type="match status" value="1"/>
</dbReference>
<dbReference type="GO" id="GO:0004748">
    <property type="term" value="F:ribonucleoside-diphosphate reductase activity, thioredoxin disulfide as acceptor"/>
    <property type="evidence" value="ECO:0007669"/>
    <property type="project" value="TreeGrafter"/>
</dbReference>
<keyword evidence="7" id="KW-0479">Metal-binding</keyword>
<dbReference type="GO" id="GO:0043365">
    <property type="term" value="F:[formate-C-acetyltransferase]-activating enzyme activity"/>
    <property type="evidence" value="ECO:0007669"/>
    <property type="project" value="InterPro"/>
</dbReference>
<dbReference type="InterPro" id="IPR012837">
    <property type="entry name" value="NrdG"/>
</dbReference>
<comment type="cofactor">
    <cofactor evidence="1">
        <name>[4Fe-4S] cluster</name>
        <dbReference type="ChEBI" id="CHEBI:49883"/>
    </cofactor>
</comment>
<protein>
    <recommendedName>
        <fullName evidence="4 12">Anaerobic ribonucleoside-triphosphate reductase-activating protein</fullName>
        <ecNumber evidence="12">1.97.1.-</ecNumber>
    </recommendedName>
</protein>
<dbReference type="Gene3D" id="3.20.20.70">
    <property type="entry name" value="Aldolase class I"/>
    <property type="match status" value="1"/>
</dbReference>
<evidence type="ECO:0000256" key="3">
    <source>
        <dbReference type="ARBA" id="ARBA00009777"/>
    </source>
</evidence>
<dbReference type="GO" id="GO:0051539">
    <property type="term" value="F:4 iron, 4 sulfur cluster binding"/>
    <property type="evidence" value="ECO:0007669"/>
    <property type="project" value="UniProtKB-KW"/>
</dbReference>
<gene>
    <name evidence="13" type="ORF">B5F17_07065</name>
</gene>
<dbReference type="Proteomes" id="UP000195897">
    <property type="component" value="Unassembled WGS sequence"/>
</dbReference>
<comment type="caution">
    <text evidence="13">The sequence shown here is derived from an EMBL/GenBank/DDBJ whole genome shotgun (WGS) entry which is preliminary data.</text>
</comment>
<dbReference type="SFLD" id="SFLDS00029">
    <property type="entry name" value="Radical_SAM"/>
    <property type="match status" value="1"/>
</dbReference>
<evidence type="ECO:0000313" key="14">
    <source>
        <dbReference type="Proteomes" id="UP000195897"/>
    </source>
</evidence>
<organism evidence="13 14">
    <name type="scientific">Butyricicoccus pullicaecorum</name>
    <dbReference type="NCBI Taxonomy" id="501571"/>
    <lineage>
        <taxon>Bacteria</taxon>
        <taxon>Bacillati</taxon>
        <taxon>Bacillota</taxon>
        <taxon>Clostridia</taxon>
        <taxon>Eubacteriales</taxon>
        <taxon>Butyricicoccaceae</taxon>
        <taxon>Butyricicoccus</taxon>
    </lineage>
</organism>
<keyword evidence="10" id="KW-0411">Iron-sulfur</keyword>
<sequence>MGKTLRIAGTIGESIVDGPGFRYVIFTQGCPHHCPGCHNPETHDFSGGTDIDSDELVADILKNPLLTGVTFSGGEPFCQAEGLCAVADGLNGKKPLMAYTGYTFEQLMELPDPWVRKLLEKLTLLVDGRFVEEEKGLELRFRGSANQRVLDVQTSLKTGQATWMEEYR</sequence>
<dbReference type="AlphaFoldDB" id="A0A1Y4LBX3"/>
<dbReference type="PANTHER" id="PTHR30352:SF2">
    <property type="entry name" value="ANAEROBIC RIBONUCLEOSIDE-TRIPHOSPHATE REDUCTASE-ACTIVATING PROTEIN"/>
    <property type="match status" value="1"/>
</dbReference>
<reference evidence="14" key="1">
    <citation type="submission" date="2017-04" db="EMBL/GenBank/DDBJ databases">
        <title>Function of individual gut microbiota members based on whole genome sequencing of pure cultures obtained from chicken caecum.</title>
        <authorList>
            <person name="Medvecky M."/>
            <person name="Cejkova D."/>
            <person name="Polansky O."/>
            <person name="Karasova D."/>
            <person name="Kubasova T."/>
            <person name="Cizek A."/>
            <person name="Rychlik I."/>
        </authorList>
    </citation>
    <scope>NUCLEOTIDE SEQUENCE [LARGE SCALE GENOMIC DNA]</scope>
    <source>
        <strain evidence="14">An180</strain>
    </source>
</reference>
<accession>A0A1Y4LBX3</accession>
<evidence type="ECO:0000256" key="8">
    <source>
        <dbReference type="ARBA" id="ARBA00023002"/>
    </source>
</evidence>
<dbReference type="InterPro" id="IPR013785">
    <property type="entry name" value="Aldolase_TIM"/>
</dbReference>
<evidence type="ECO:0000256" key="2">
    <source>
        <dbReference type="ARBA" id="ARBA00003852"/>
    </source>
</evidence>
<dbReference type="SUPFAM" id="SSF102114">
    <property type="entry name" value="Radical SAM enzymes"/>
    <property type="match status" value="1"/>
</dbReference>
<keyword evidence="6" id="KW-0949">S-adenosyl-L-methionine</keyword>
<evidence type="ECO:0000256" key="5">
    <source>
        <dbReference type="ARBA" id="ARBA00022485"/>
    </source>
</evidence>
<evidence type="ECO:0000313" key="13">
    <source>
        <dbReference type="EMBL" id="OUP52989.1"/>
    </source>
</evidence>
<dbReference type="CDD" id="cd01335">
    <property type="entry name" value="Radical_SAM"/>
    <property type="match status" value="1"/>
</dbReference>
<keyword evidence="8 12" id="KW-0560">Oxidoreductase</keyword>
<evidence type="ECO:0000256" key="1">
    <source>
        <dbReference type="ARBA" id="ARBA00001966"/>
    </source>
</evidence>
<comment type="catalytic activity">
    <reaction evidence="11">
        <text>glycyl-[protein] + reduced [flavodoxin] + S-adenosyl-L-methionine = glycin-2-yl radical-[protein] + semiquinone [flavodoxin] + 5'-deoxyadenosine + L-methionine + H(+)</text>
        <dbReference type="Rhea" id="RHEA:61976"/>
        <dbReference type="Rhea" id="RHEA-COMP:10622"/>
        <dbReference type="Rhea" id="RHEA-COMP:14480"/>
        <dbReference type="Rhea" id="RHEA-COMP:15993"/>
        <dbReference type="Rhea" id="RHEA-COMP:15994"/>
        <dbReference type="ChEBI" id="CHEBI:15378"/>
        <dbReference type="ChEBI" id="CHEBI:17319"/>
        <dbReference type="ChEBI" id="CHEBI:29947"/>
        <dbReference type="ChEBI" id="CHEBI:32722"/>
        <dbReference type="ChEBI" id="CHEBI:57618"/>
        <dbReference type="ChEBI" id="CHEBI:57844"/>
        <dbReference type="ChEBI" id="CHEBI:59789"/>
        <dbReference type="ChEBI" id="CHEBI:140311"/>
    </reaction>
</comment>
<evidence type="ECO:0000256" key="6">
    <source>
        <dbReference type="ARBA" id="ARBA00022691"/>
    </source>
</evidence>
<dbReference type="InterPro" id="IPR007197">
    <property type="entry name" value="rSAM"/>
</dbReference>
<dbReference type="PIRSF" id="PIRSF000368">
    <property type="entry name" value="NrdG"/>
    <property type="match status" value="1"/>
</dbReference>
<dbReference type="PROSITE" id="PS01087">
    <property type="entry name" value="RADICAL_ACTIVATING"/>
    <property type="match status" value="1"/>
</dbReference>
<proteinExistence type="inferred from homology"/>
<dbReference type="InterPro" id="IPR034457">
    <property type="entry name" value="Organic_radical-activating"/>
</dbReference>
<dbReference type="GO" id="GO:0046872">
    <property type="term" value="F:metal ion binding"/>
    <property type="evidence" value="ECO:0007669"/>
    <property type="project" value="UniProtKB-KW"/>
</dbReference>
<evidence type="ECO:0000256" key="7">
    <source>
        <dbReference type="ARBA" id="ARBA00022723"/>
    </source>
</evidence>
<dbReference type="SFLD" id="SFLDG01063">
    <property type="entry name" value="activating_enzymes__group_1"/>
    <property type="match status" value="1"/>
</dbReference>
<dbReference type="RefSeq" id="WP_087372347.1">
    <property type="nucleotide sequence ID" value="NZ_NFKK01000006.1"/>
</dbReference>
<dbReference type="EC" id="1.97.1.-" evidence="12"/>
<evidence type="ECO:0000256" key="11">
    <source>
        <dbReference type="ARBA" id="ARBA00047365"/>
    </source>
</evidence>
<dbReference type="InterPro" id="IPR001989">
    <property type="entry name" value="Radical_activat_CS"/>
</dbReference>